<sequence length="191" mass="19664">MGDTTTADRDLTPLGSRWRAVGRHLAYGLGLVPASAGELVAVAVSGPAGGVDAARRHLACRGTPWPGAGRVDGPRVVVHGLVGVVVGLVWWWLAWMALLAVARGPFYGLVVPGPYDDAWGGPGLAGAWAVHAGVGVVSVLVIAVLGEALGALYVRLTEHLLGGRRRAWVVPVTVLVVGGASVLVAAWVRQI</sequence>
<feature type="transmembrane region" description="Helical" evidence="1">
    <location>
        <begin position="128"/>
        <end position="156"/>
    </location>
</feature>
<feature type="transmembrane region" description="Helical" evidence="1">
    <location>
        <begin position="168"/>
        <end position="188"/>
    </location>
</feature>
<dbReference type="EMBL" id="BAABHO010000013">
    <property type="protein sequence ID" value="GAA4785948.1"/>
    <property type="molecule type" value="Genomic_DNA"/>
</dbReference>
<organism evidence="2 3">
    <name type="scientific">Actinomycetospora chlora</name>
    <dbReference type="NCBI Taxonomy" id="663608"/>
    <lineage>
        <taxon>Bacteria</taxon>
        <taxon>Bacillati</taxon>
        <taxon>Actinomycetota</taxon>
        <taxon>Actinomycetes</taxon>
        <taxon>Pseudonocardiales</taxon>
        <taxon>Pseudonocardiaceae</taxon>
        <taxon>Actinomycetospora</taxon>
    </lineage>
</organism>
<evidence type="ECO:0000256" key="1">
    <source>
        <dbReference type="SAM" id="Phobius"/>
    </source>
</evidence>
<feature type="transmembrane region" description="Helical" evidence="1">
    <location>
        <begin position="76"/>
        <end position="102"/>
    </location>
</feature>
<gene>
    <name evidence="2" type="ORF">GCM10023200_19880</name>
</gene>
<protein>
    <submittedName>
        <fullName evidence="2">Uncharacterized protein</fullName>
    </submittedName>
</protein>
<keyword evidence="3" id="KW-1185">Reference proteome</keyword>
<evidence type="ECO:0000313" key="2">
    <source>
        <dbReference type="EMBL" id="GAA4785948.1"/>
    </source>
</evidence>
<name>A0ABP9ATC9_9PSEU</name>
<dbReference type="RefSeq" id="WP_345413659.1">
    <property type="nucleotide sequence ID" value="NZ_BAABHO010000013.1"/>
</dbReference>
<comment type="caution">
    <text evidence="2">The sequence shown here is derived from an EMBL/GenBank/DDBJ whole genome shotgun (WGS) entry which is preliminary data.</text>
</comment>
<proteinExistence type="predicted"/>
<keyword evidence="1" id="KW-0812">Transmembrane</keyword>
<evidence type="ECO:0000313" key="3">
    <source>
        <dbReference type="Proteomes" id="UP001500928"/>
    </source>
</evidence>
<reference evidence="3" key="1">
    <citation type="journal article" date="2019" name="Int. J. Syst. Evol. Microbiol.">
        <title>The Global Catalogue of Microorganisms (GCM) 10K type strain sequencing project: providing services to taxonomists for standard genome sequencing and annotation.</title>
        <authorList>
            <consortium name="The Broad Institute Genomics Platform"/>
            <consortium name="The Broad Institute Genome Sequencing Center for Infectious Disease"/>
            <person name="Wu L."/>
            <person name="Ma J."/>
        </authorList>
    </citation>
    <scope>NUCLEOTIDE SEQUENCE [LARGE SCALE GENOMIC DNA]</scope>
    <source>
        <strain evidence="3">JCM 17979</strain>
    </source>
</reference>
<keyword evidence="1" id="KW-0472">Membrane</keyword>
<dbReference type="Proteomes" id="UP001500928">
    <property type="component" value="Unassembled WGS sequence"/>
</dbReference>
<accession>A0ABP9ATC9</accession>
<keyword evidence="1" id="KW-1133">Transmembrane helix</keyword>